<dbReference type="AlphaFoldDB" id="A0A8X6MD55"/>
<protein>
    <submittedName>
        <fullName evidence="2">Uncharacterized protein</fullName>
    </submittedName>
</protein>
<comment type="caution">
    <text evidence="2">The sequence shown here is derived from an EMBL/GenBank/DDBJ whole genome shotgun (WGS) entry which is preliminary data.</text>
</comment>
<evidence type="ECO:0000313" key="3">
    <source>
        <dbReference type="Proteomes" id="UP000886998"/>
    </source>
</evidence>
<feature type="region of interest" description="Disordered" evidence="1">
    <location>
        <begin position="58"/>
        <end position="82"/>
    </location>
</feature>
<dbReference type="OrthoDB" id="10491373at2759"/>
<reference evidence="2" key="1">
    <citation type="submission" date="2020-08" db="EMBL/GenBank/DDBJ databases">
        <title>Multicomponent nature underlies the extraordinary mechanical properties of spider dragline silk.</title>
        <authorList>
            <person name="Kono N."/>
            <person name="Nakamura H."/>
            <person name="Mori M."/>
            <person name="Yoshida Y."/>
            <person name="Ohtoshi R."/>
            <person name="Malay A.D."/>
            <person name="Moran D.A.P."/>
            <person name="Tomita M."/>
            <person name="Numata K."/>
            <person name="Arakawa K."/>
        </authorList>
    </citation>
    <scope>NUCLEOTIDE SEQUENCE</scope>
</reference>
<dbReference type="EMBL" id="BMAV01026135">
    <property type="protein sequence ID" value="GFS47745.1"/>
    <property type="molecule type" value="Genomic_DNA"/>
</dbReference>
<gene>
    <name evidence="2" type="ORF">TNIN_31891</name>
</gene>
<organism evidence="2 3">
    <name type="scientific">Trichonephila inaurata madagascariensis</name>
    <dbReference type="NCBI Taxonomy" id="2747483"/>
    <lineage>
        <taxon>Eukaryota</taxon>
        <taxon>Metazoa</taxon>
        <taxon>Ecdysozoa</taxon>
        <taxon>Arthropoda</taxon>
        <taxon>Chelicerata</taxon>
        <taxon>Arachnida</taxon>
        <taxon>Araneae</taxon>
        <taxon>Araneomorphae</taxon>
        <taxon>Entelegynae</taxon>
        <taxon>Araneoidea</taxon>
        <taxon>Nephilidae</taxon>
        <taxon>Trichonephila</taxon>
        <taxon>Trichonephila inaurata</taxon>
    </lineage>
</organism>
<feature type="non-terminal residue" evidence="2">
    <location>
        <position position="93"/>
    </location>
</feature>
<name>A0A8X6MD55_9ARAC</name>
<accession>A0A8X6MD55</accession>
<feature type="region of interest" description="Disordered" evidence="1">
    <location>
        <begin position="1"/>
        <end position="39"/>
    </location>
</feature>
<evidence type="ECO:0000256" key="1">
    <source>
        <dbReference type="SAM" id="MobiDB-lite"/>
    </source>
</evidence>
<keyword evidence="3" id="KW-1185">Reference proteome</keyword>
<proteinExistence type="predicted"/>
<feature type="compositionally biased region" description="Basic and acidic residues" evidence="1">
    <location>
        <begin position="1"/>
        <end position="23"/>
    </location>
</feature>
<dbReference type="Proteomes" id="UP000886998">
    <property type="component" value="Unassembled WGS sequence"/>
</dbReference>
<evidence type="ECO:0000313" key="2">
    <source>
        <dbReference type="EMBL" id="GFS47745.1"/>
    </source>
</evidence>
<sequence>ETEDRPPPETEDRPPAETEDRPSSVDGSFLQGDIDDDDEWEDIDDYYVEMFDVDDNDADVVESGGANVSDSKLNRKSSPDSTKLMRELMHTTC</sequence>